<feature type="transmembrane region" description="Helical" evidence="11">
    <location>
        <begin position="369"/>
        <end position="393"/>
    </location>
</feature>
<comment type="caution">
    <text evidence="13">The sequence shown here is derived from an EMBL/GenBank/DDBJ whole genome shotgun (WGS) entry which is preliminary data.</text>
</comment>
<evidence type="ECO:0000313" key="14">
    <source>
        <dbReference type="Proteomes" id="UP000753961"/>
    </source>
</evidence>
<feature type="transmembrane region" description="Helical" evidence="11">
    <location>
        <begin position="674"/>
        <end position="693"/>
    </location>
</feature>
<dbReference type="NCBIfam" id="TIGR00813">
    <property type="entry name" value="sss"/>
    <property type="match status" value="1"/>
</dbReference>
<evidence type="ECO:0000256" key="8">
    <source>
        <dbReference type="ARBA" id="ARBA00023065"/>
    </source>
</evidence>
<feature type="transmembrane region" description="Helical" evidence="11">
    <location>
        <begin position="448"/>
        <end position="466"/>
    </location>
</feature>
<feature type="transmembrane region" description="Helical" evidence="11">
    <location>
        <begin position="525"/>
        <end position="547"/>
    </location>
</feature>
<evidence type="ECO:0000256" key="10">
    <source>
        <dbReference type="ARBA" id="ARBA00023201"/>
    </source>
</evidence>
<feature type="transmembrane region" description="Helical" evidence="11">
    <location>
        <begin position="343"/>
        <end position="363"/>
    </location>
</feature>
<feature type="transmembrane region" description="Helical" evidence="11">
    <location>
        <begin position="414"/>
        <end position="436"/>
    </location>
</feature>
<sequence length="806" mass="89700">MKLRTQFLFSMIFLLTILTGSHAQSNEPDYPGFLHDVVQNTNESFWVRVHAAEALLSNNFQLESDAVFDEFLSTDGAEKIGAYRVMAQRNASDSLLVDSLGREVLAIFHNSDVLHTRLVALETLGKLGLTYPDPEIIEIAGAEEGGIATMAQWVLANSGSEEAIHKLADDLFSLDTLQYRYGAYALRFIGQVPERTYEKMKERYDSMEENHPFRVYLTSALWVHGRPADAEQWLEDLKSYSQGEKYERYEVYQSLASRGRSDLSAFIRRGFNDDDTDVKISAAQAALANEHFAQDQIGWLDWVILVLYAVLLLGIGWGYSFYQKSKEDYFLGGREANPVVTGVSMYVSFFSAISYLAVAGEVIKYGPLMALTIMSAAPVIFIIGSYFIIPFFMKLKVISAYEILEKPLGVEVRKIASVIFLVTRIVWMALLIYLASKAMVVMMGWDDQVIFLITVILGLITIVYTTMGGLKAVLLTDVIQFIILLLGAVMTIGMVANQFGGVRQLIPTTWAVHWPQIDVVNFNPYVRLTVFFAFVNAVSWWVCTTGSDQMAIQRFISTKNLKAARTSFAVTQAGSMVMTLLLLFVGFSVMKFYAAKPNLLPAGIDVTQDADFLFPHFIANQFPMGMSGLVIAALFSASMSSLSSGINSTSSVLAIDLFPHILNKEKGTLTSVRISSAVVGVLVVLISLIIPYVPGNIIEVTAKTNGLFIAPLFNLFFMALFVKSMKPFSVVMGSVHGLFAAFTVAFWNVLTDNPPWSFLWILITSLIFAISSTFILNSVFKNANRSQKKIWGIVSVLPWIMLYILM</sequence>
<keyword evidence="4" id="KW-1003">Cell membrane</keyword>
<evidence type="ECO:0000256" key="4">
    <source>
        <dbReference type="ARBA" id="ARBA00022475"/>
    </source>
</evidence>
<keyword evidence="10" id="KW-0739">Sodium transport</keyword>
<protein>
    <submittedName>
        <fullName evidence="13">Sodium/solute symporter</fullName>
    </submittedName>
</protein>
<feature type="transmembrane region" description="Helical" evidence="11">
    <location>
        <begin position="478"/>
        <end position="496"/>
    </location>
</feature>
<evidence type="ECO:0000256" key="12">
    <source>
        <dbReference type="SAM" id="SignalP"/>
    </source>
</evidence>
<dbReference type="GO" id="GO:0005886">
    <property type="term" value="C:plasma membrane"/>
    <property type="evidence" value="ECO:0007669"/>
    <property type="project" value="UniProtKB-SubCell"/>
</dbReference>
<keyword evidence="5 11" id="KW-0812">Transmembrane</keyword>
<keyword evidence="8" id="KW-0406">Ion transport</keyword>
<dbReference type="EMBL" id="JAHVHU010000009">
    <property type="protein sequence ID" value="MBY5958702.1"/>
    <property type="molecule type" value="Genomic_DNA"/>
</dbReference>
<feature type="signal peptide" evidence="12">
    <location>
        <begin position="1"/>
        <end position="23"/>
    </location>
</feature>
<keyword evidence="14" id="KW-1185">Reference proteome</keyword>
<comment type="subcellular location">
    <subcellularLocation>
        <location evidence="1">Cell membrane</location>
        <topology evidence="1">Multi-pass membrane protein</topology>
    </subcellularLocation>
</comment>
<dbReference type="GO" id="GO:0006814">
    <property type="term" value="P:sodium ion transport"/>
    <property type="evidence" value="ECO:0007669"/>
    <property type="project" value="UniProtKB-KW"/>
</dbReference>
<keyword evidence="9 11" id="KW-0472">Membrane</keyword>
<feature type="transmembrane region" description="Helical" evidence="11">
    <location>
        <begin position="299"/>
        <end position="322"/>
    </location>
</feature>
<dbReference type="InterPro" id="IPR016024">
    <property type="entry name" value="ARM-type_fold"/>
</dbReference>
<dbReference type="InterPro" id="IPR051163">
    <property type="entry name" value="Sodium:Solute_Symporter_SSF"/>
</dbReference>
<evidence type="ECO:0000256" key="9">
    <source>
        <dbReference type="ARBA" id="ARBA00023136"/>
    </source>
</evidence>
<dbReference type="InterPro" id="IPR038377">
    <property type="entry name" value="Na/Glc_symporter_sf"/>
</dbReference>
<keyword evidence="7" id="KW-0915">Sodium</keyword>
<dbReference type="Gene3D" id="1.20.1730.10">
    <property type="entry name" value="Sodium/glucose cotransporter"/>
    <property type="match status" value="1"/>
</dbReference>
<feature type="transmembrane region" description="Helical" evidence="11">
    <location>
        <begin position="613"/>
        <end position="635"/>
    </location>
</feature>
<gene>
    <name evidence="13" type="ORF">KUV50_11190</name>
</gene>
<feature type="transmembrane region" description="Helical" evidence="11">
    <location>
        <begin position="729"/>
        <end position="750"/>
    </location>
</feature>
<organism evidence="13 14">
    <name type="scientific">Membranihabitans marinus</name>
    <dbReference type="NCBI Taxonomy" id="1227546"/>
    <lineage>
        <taxon>Bacteria</taxon>
        <taxon>Pseudomonadati</taxon>
        <taxon>Bacteroidota</taxon>
        <taxon>Saprospiria</taxon>
        <taxon>Saprospirales</taxon>
        <taxon>Saprospiraceae</taxon>
        <taxon>Membranihabitans</taxon>
    </lineage>
</organism>
<dbReference type="SUPFAM" id="SSF48371">
    <property type="entry name" value="ARM repeat"/>
    <property type="match status" value="1"/>
</dbReference>
<dbReference type="GO" id="GO:0015293">
    <property type="term" value="F:symporter activity"/>
    <property type="evidence" value="ECO:0007669"/>
    <property type="project" value="TreeGrafter"/>
</dbReference>
<dbReference type="Proteomes" id="UP000753961">
    <property type="component" value="Unassembled WGS sequence"/>
</dbReference>
<dbReference type="PANTHER" id="PTHR42985">
    <property type="entry name" value="SODIUM-COUPLED MONOCARBOXYLATE TRANSPORTER"/>
    <property type="match status" value="1"/>
</dbReference>
<dbReference type="PROSITE" id="PS50283">
    <property type="entry name" value="NA_SOLUT_SYMP_3"/>
    <property type="match status" value="1"/>
</dbReference>
<proteinExistence type="inferred from homology"/>
<dbReference type="AlphaFoldDB" id="A0A953HN68"/>
<evidence type="ECO:0000256" key="5">
    <source>
        <dbReference type="ARBA" id="ARBA00022692"/>
    </source>
</evidence>
<dbReference type="PANTHER" id="PTHR42985:SF40">
    <property type="entry name" value="LD47995P-RELATED"/>
    <property type="match status" value="1"/>
</dbReference>
<evidence type="ECO:0000256" key="2">
    <source>
        <dbReference type="ARBA" id="ARBA00006434"/>
    </source>
</evidence>
<comment type="similarity">
    <text evidence="2">Belongs to the sodium:solute symporter (SSF) (TC 2.A.21) family.</text>
</comment>
<evidence type="ECO:0000313" key="13">
    <source>
        <dbReference type="EMBL" id="MBY5958702.1"/>
    </source>
</evidence>
<feature type="transmembrane region" description="Helical" evidence="11">
    <location>
        <begin position="568"/>
        <end position="593"/>
    </location>
</feature>
<evidence type="ECO:0000256" key="7">
    <source>
        <dbReference type="ARBA" id="ARBA00023053"/>
    </source>
</evidence>
<evidence type="ECO:0000256" key="6">
    <source>
        <dbReference type="ARBA" id="ARBA00022989"/>
    </source>
</evidence>
<name>A0A953HN68_9BACT</name>
<keyword evidence="12" id="KW-0732">Signal</keyword>
<accession>A0A953HN68</accession>
<keyword evidence="3" id="KW-0813">Transport</keyword>
<reference evidence="13" key="1">
    <citation type="submission" date="2021-06" db="EMBL/GenBank/DDBJ databases">
        <title>44 bacteria genomes isolated from Dapeng, Shenzhen.</title>
        <authorList>
            <person name="Zheng W."/>
            <person name="Yu S."/>
            <person name="Huang Y."/>
        </authorList>
    </citation>
    <scope>NUCLEOTIDE SEQUENCE</scope>
    <source>
        <strain evidence="13">DP5N28-2</strain>
    </source>
</reference>
<evidence type="ECO:0000256" key="1">
    <source>
        <dbReference type="ARBA" id="ARBA00004651"/>
    </source>
</evidence>
<evidence type="ECO:0000256" key="11">
    <source>
        <dbReference type="SAM" id="Phobius"/>
    </source>
</evidence>
<feature type="chain" id="PRO_5037554958" evidence="12">
    <location>
        <begin position="24"/>
        <end position="806"/>
    </location>
</feature>
<dbReference type="InterPro" id="IPR001734">
    <property type="entry name" value="Na/solute_symporter"/>
</dbReference>
<evidence type="ECO:0000256" key="3">
    <source>
        <dbReference type="ARBA" id="ARBA00022448"/>
    </source>
</evidence>
<feature type="transmembrane region" description="Helical" evidence="11">
    <location>
        <begin position="789"/>
        <end position="805"/>
    </location>
</feature>
<feature type="transmembrane region" description="Helical" evidence="11">
    <location>
        <begin position="705"/>
        <end position="722"/>
    </location>
</feature>
<dbReference type="RefSeq" id="WP_222580234.1">
    <property type="nucleotide sequence ID" value="NZ_JAHVHU010000009.1"/>
</dbReference>
<keyword evidence="6 11" id="KW-1133">Transmembrane helix</keyword>
<dbReference type="Pfam" id="PF00474">
    <property type="entry name" value="SSF"/>
    <property type="match status" value="1"/>
</dbReference>
<feature type="transmembrane region" description="Helical" evidence="11">
    <location>
        <begin position="756"/>
        <end position="777"/>
    </location>
</feature>